<dbReference type="EMBL" id="CM045758">
    <property type="protein sequence ID" value="KAI8030941.1"/>
    <property type="molecule type" value="Genomic_DNA"/>
</dbReference>
<sequence length="105" mass="11619">MAMAVVTGETKIVEKMKEIAKLKAKEEKRILESEAVSNMRMPSTSFSLAATFKRNLIKPKEPTESSNVGCVFGTELVLQAAGHFLSYVWSLSRESSSLVHCLLLK</sequence>
<comment type="caution">
    <text evidence="1">The sequence shown here is derived from an EMBL/GenBank/DDBJ whole genome shotgun (WGS) entry which is preliminary data.</text>
</comment>
<dbReference type="Proteomes" id="UP001060215">
    <property type="component" value="Chromosome 1"/>
</dbReference>
<gene>
    <name evidence="1" type="ORF">LOK49_LG01G03634</name>
</gene>
<protein>
    <submittedName>
        <fullName evidence="1">Uncharacterized protein</fullName>
    </submittedName>
</protein>
<name>A0ACC0J372_9ERIC</name>
<reference evidence="1 2" key="1">
    <citation type="journal article" date="2022" name="Plant J.">
        <title>Chromosome-level genome of Camellia lanceoleosa provides a valuable resource for understanding genome evolution and self-incompatibility.</title>
        <authorList>
            <person name="Gong W."/>
            <person name="Xiao S."/>
            <person name="Wang L."/>
            <person name="Liao Z."/>
            <person name="Chang Y."/>
            <person name="Mo W."/>
            <person name="Hu G."/>
            <person name="Li W."/>
            <person name="Zhao G."/>
            <person name="Zhu H."/>
            <person name="Hu X."/>
            <person name="Ji K."/>
            <person name="Xiang X."/>
            <person name="Song Q."/>
            <person name="Yuan D."/>
            <person name="Jin S."/>
            <person name="Zhang L."/>
        </authorList>
    </citation>
    <scope>NUCLEOTIDE SEQUENCE [LARGE SCALE GENOMIC DNA]</scope>
    <source>
        <strain evidence="1">SQ_2022a</strain>
    </source>
</reference>
<keyword evidence="2" id="KW-1185">Reference proteome</keyword>
<evidence type="ECO:0000313" key="2">
    <source>
        <dbReference type="Proteomes" id="UP001060215"/>
    </source>
</evidence>
<proteinExistence type="predicted"/>
<accession>A0ACC0J372</accession>
<organism evidence="1 2">
    <name type="scientific">Camellia lanceoleosa</name>
    <dbReference type="NCBI Taxonomy" id="1840588"/>
    <lineage>
        <taxon>Eukaryota</taxon>
        <taxon>Viridiplantae</taxon>
        <taxon>Streptophyta</taxon>
        <taxon>Embryophyta</taxon>
        <taxon>Tracheophyta</taxon>
        <taxon>Spermatophyta</taxon>
        <taxon>Magnoliopsida</taxon>
        <taxon>eudicotyledons</taxon>
        <taxon>Gunneridae</taxon>
        <taxon>Pentapetalae</taxon>
        <taxon>asterids</taxon>
        <taxon>Ericales</taxon>
        <taxon>Theaceae</taxon>
        <taxon>Camellia</taxon>
    </lineage>
</organism>
<evidence type="ECO:0000313" key="1">
    <source>
        <dbReference type="EMBL" id="KAI8030941.1"/>
    </source>
</evidence>